<evidence type="ECO:0000256" key="2">
    <source>
        <dbReference type="ARBA" id="ARBA00022448"/>
    </source>
</evidence>
<keyword evidence="7 8" id="KW-0066">ATP synthesis</keyword>
<dbReference type="InterPro" id="IPR000711">
    <property type="entry name" value="ATPase_OSCP/dsu"/>
</dbReference>
<keyword evidence="5 8" id="KW-0472">Membrane</keyword>
<dbReference type="GO" id="GO:0046933">
    <property type="term" value="F:proton-transporting ATP synthase activity, rotational mechanism"/>
    <property type="evidence" value="ECO:0007669"/>
    <property type="project" value="UniProtKB-UniRule"/>
</dbReference>
<dbReference type="SUPFAM" id="SSF47928">
    <property type="entry name" value="N-terminal domain of the delta subunit of the F1F0-ATP synthase"/>
    <property type="match status" value="1"/>
</dbReference>
<evidence type="ECO:0000256" key="7">
    <source>
        <dbReference type="ARBA" id="ARBA00023310"/>
    </source>
</evidence>
<dbReference type="NCBIfam" id="NF004402">
    <property type="entry name" value="PRK05758.2-2"/>
    <property type="match status" value="1"/>
</dbReference>
<dbReference type="HAMAP" id="MF_01416">
    <property type="entry name" value="ATP_synth_delta_bact"/>
    <property type="match status" value="1"/>
</dbReference>
<sequence length="178" mass="18794">MAELITVARPYAEAVFRLAKEANSLPAWSEALAVLAAAAQDPAAVEFAANPKFSSSQVQALLIELLGARATPQVSNFVATVLESRRFALLPHVAELFEQLKAQAEGSVTAHIESAFELNAAQLDEIKSILTARVGKKVETTVSLNADLIGGVRMTVGDDVIDASVRGKLAALTARLAQ</sequence>
<accession>A0A1K2HP37</accession>
<comment type="function">
    <text evidence="8">F(1)F(0) ATP synthase produces ATP from ADP in the presence of a proton or sodium gradient. F-type ATPases consist of two structural domains, F(1) containing the extramembraneous catalytic core and F(0) containing the membrane proton channel, linked together by a central stalk and a peripheral stalk. During catalysis, ATP synthesis in the catalytic domain of F(1) is coupled via a rotary mechanism of the central stalk subunits to proton translocation.</text>
</comment>
<dbReference type="PANTHER" id="PTHR11910">
    <property type="entry name" value="ATP SYNTHASE DELTA CHAIN"/>
    <property type="match status" value="1"/>
</dbReference>
<dbReference type="Gene3D" id="1.10.520.20">
    <property type="entry name" value="N-terminal domain of the delta subunit of the F1F0-ATP synthase"/>
    <property type="match status" value="1"/>
</dbReference>
<keyword evidence="6 8" id="KW-0139">CF(1)</keyword>
<keyword evidence="8" id="KW-1003">Cell membrane</keyword>
<dbReference type="AlphaFoldDB" id="A0A1K2HP37"/>
<evidence type="ECO:0000256" key="8">
    <source>
        <dbReference type="HAMAP-Rule" id="MF_01416"/>
    </source>
</evidence>
<keyword evidence="10" id="KW-1185">Reference proteome</keyword>
<protein>
    <recommendedName>
        <fullName evidence="8">ATP synthase subunit delta</fullName>
    </recommendedName>
    <alternativeName>
        <fullName evidence="8">ATP synthase F(1) sector subunit delta</fullName>
    </alternativeName>
    <alternativeName>
        <fullName evidence="8">F-type ATPase subunit delta</fullName>
        <shortName evidence="8">F-ATPase subunit delta</shortName>
    </alternativeName>
</protein>
<comment type="similarity">
    <text evidence="8">Belongs to the ATPase delta chain family.</text>
</comment>
<dbReference type="EMBL" id="FPKR01000012">
    <property type="protein sequence ID" value="SFZ78564.1"/>
    <property type="molecule type" value="Genomic_DNA"/>
</dbReference>
<dbReference type="PRINTS" id="PR00125">
    <property type="entry name" value="ATPASEDELTA"/>
</dbReference>
<dbReference type="OrthoDB" id="9816221at2"/>
<name>A0A1K2HP37_9NEIS</name>
<keyword evidence="3 8" id="KW-0375">Hydrogen ion transport</keyword>
<keyword evidence="2 8" id="KW-0813">Transport</keyword>
<evidence type="ECO:0000256" key="1">
    <source>
        <dbReference type="ARBA" id="ARBA00004370"/>
    </source>
</evidence>
<evidence type="ECO:0000256" key="5">
    <source>
        <dbReference type="ARBA" id="ARBA00023136"/>
    </source>
</evidence>
<dbReference type="Pfam" id="PF00213">
    <property type="entry name" value="OSCP"/>
    <property type="match status" value="1"/>
</dbReference>
<evidence type="ECO:0000313" key="10">
    <source>
        <dbReference type="Proteomes" id="UP000186513"/>
    </source>
</evidence>
<comment type="function">
    <text evidence="8">This protein is part of the stalk that links CF(0) to CF(1). It either transmits conformational changes from CF(0) to CF(1) or is implicated in proton conduction.</text>
</comment>
<organism evidence="9 10">
    <name type="scientific">Chitinimonas taiwanensis DSM 18899</name>
    <dbReference type="NCBI Taxonomy" id="1121279"/>
    <lineage>
        <taxon>Bacteria</taxon>
        <taxon>Pseudomonadati</taxon>
        <taxon>Pseudomonadota</taxon>
        <taxon>Betaproteobacteria</taxon>
        <taxon>Neisseriales</taxon>
        <taxon>Chitinibacteraceae</taxon>
        <taxon>Chitinimonas</taxon>
    </lineage>
</organism>
<dbReference type="InterPro" id="IPR026015">
    <property type="entry name" value="ATP_synth_OSCP/delta_N_sf"/>
</dbReference>
<dbReference type="Proteomes" id="UP000186513">
    <property type="component" value="Unassembled WGS sequence"/>
</dbReference>
<dbReference type="STRING" id="1121279.SAMN02745887_03076"/>
<dbReference type="RefSeq" id="WP_072429555.1">
    <property type="nucleotide sequence ID" value="NZ_FPKR01000012.1"/>
</dbReference>
<reference evidence="9 10" key="1">
    <citation type="submission" date="2016-11" db="EMBL/GenBank/DDBJ databases">
        <authorList>
            <person name="Jaros S."/>
            <person name="Januszkiewicz K."/>
            <person name="Wedrychowicz H."/>
        </authorList>
    </citation>
    <scope>NUCLEOTIDE SEQUENCE [LARGE SCALE GENOMIC DNA]</scope>
    <source>
        <strain evidence="9 10">DSM 18899</strain>
    </source>
</reference>
<gene>
    <name evidence="8" type="primary">atpH</name>
    <name evidence="9" type="ORF">SAMN02745887_03076</name>
</gene>
<dbReference type="NCBIfam" id="TIGR01145">
    <property type="entry name" value="ATP_synt_delta"/>
    <property type="match status" value="1"/>
</dbReference>
<dbReference type="GO" id="GO:0005886">
    <property type="term" value="C:plasma membrane"/>
    <property type="evidence" value="ECO:0007669"/>
    <property type="project" value="UniProtKB-SubCell"/>
</dbReference>
<evidence type="ECO:0000313" key="9">
    <source>
        <dbReference type="EMBL" id="SFZ78564.1"/>
    </source>
</evidence>
<dbReference type="GO" id="GO:0045259">
    <property type="term" value="C:proton-transporting ATP synthase complex"/>
    <property type="evidence" value="ECO:0007669"/>
    <property type="project" value="UniProtKB-KW"/>
</dbReference>
<evidence type="ECO:0000256" key="4">
    <source>
        <dbReference type="ARBA" id="ARBA00023065"/>
    </source>
</evidence>
<keyword evidence="4 8" id="KW-0406">Ion transport</keyword>
<evidence type="ECO:0000256" key="3">
    <source>
        <dbReference type="ARBA" id="ARBA00022781"/>
    </source>
</evidence>
<proteinExistence type="inferred from homology"/>
<evidence type="ECO:0000256" key="6">
    <source>
        <dbReference type="ARBA" id="ARBA00023196"/>
    </source>
</evidence>
<comment type="subcellular location">
    <subcellularLocation>
        <location evidence="8">Cell membrane</location>
        <topology evidence="8">Peripheral membrane protein</topology>
    </subcellularLocation>
    <subcellularLocation>
        <location evidence="1">Membrane</location>
    </subcellularLocation>
</comment>